<dbReference type="HAMAP" id="MF_00252">
    <property type="entry name" value="Lys_tRNA_synth_class2"/>
    <property type="match status" value="1"/>
</dbReference>
<dbReference type="RefSeq" id="WP_147146151.1">
    <property type="nucleotide sequence ID" value="NZ_BJXN01000004.1"/>
</dbReference>
<reference evidence="15 16" key="1">
    <citation type="submission" date="2019-07" db="EMBL/GenBank/DDBJ databases">
        <title>Whole genome shotgun sequence of Oceanithermus desulfurans NBRC 100063.</title>
        <authorList>
            <person name="Hosoyama A."/>
            <person name="Uohara A."/>
            <person name="Ohji S."/>
            <person name="Ichikawa N."/>
        </authorList>
    </citation>
    <scope>NUCLEOTIDE SEQUENCE [LARGE SCALE GENOMIC DNA]</scope>
    <source>
        <strain evidence="15 16">NBRC 100063</strain>
    </source>
</reference>
<gene>
    <name evidence="11 15" type="primary">lysS</name>
    <name evidence="15" type="ORF">ODE01S_08200</name>
</gene>
<keyword evidence="5 11" id="KW-0479">Metal-binding</keyword>
<dbReference type="CDD" id="cd04322">
    <property type="entry name" value="LysRS_N"/>
    <property type="match status" value="1"/>
</dbReference>
<organism evidence="15 16">
    <name type="scientific">Oceanithermus desulfurans NBRC 100063</name>
    <dbReference type="NCBI Taxonomy" id="1227550"/>
    <lineage>
        <taxon>Bacteria</taxon>
        <taxon>Thermotogati</taxon>
        <taxon>Deinococcota</taxon>
        <taxon>Deinococci</taxon>
        <taxon>Thermales</taxon>
        <taxon>Thermaceae</taxon>
        <taxon>Oceanithermus</taxon>
    </lineage>
</organism>
<dbReference type="Pfam" id="PF00152">
    <property type="entry name" value="tRNA-synt_2"/>
    <property type="match status" value="1"/>
</dbReference>
<dbReference type="PRINTS" id="PR00982">
    <property type="entry name" value="TRNASYNTHLYS"/>
</dbReference>
<sequence length="498" mass="57486">MRPPPDQLKQRLANLEALVEAGFEPFPYRYEKTHDAAQILQAHAGAGPEEAWPDERVRVAGRLVSLRRMGKVTFAHLLDESGRIQLYFHRDATDRYRMLKKLDIGDIVGVEGTVFTTKTGEITVAVERWQPLVKALRPLPDKWHGIKDKEVRYRQRYLDLIVNPEVRVVFRTRARVVRYLRRFLEERGFLEVETPVILQTAGGTEARPFKTFHNALAHEFELRISLELPLKKLLVGGYEKVFELGRVFRNEGIDAQHNPEFTMLEAYWAYADYQDMAEMTEAMLSSLVRELTGGYTVTYQGRTIDFTPPFRRLSFVEVLRRKAGLDFDPLDLDRLRIWADAKHPELVEVPSYKLLDKLFELYVEEELHDPTFVFDFPAVISPLAKKHRERPGLTERWDLFVAGMELAPAYSELNDPLDQRERFEEQARRREGGDEEAHRVDEDFLTALEHGMPPAGGLGLGIDRLTMILTDQPSIRDVILFPLLRPRAPEGEAEPAED</sequence>
<evidence type="ECO:0000313" key="15">
    <source>
        <dbReference type="EMBL" id="GEM89386.1"/>
    </source>
</evidence>
<dbReference type="GO" id="GO:0004824">
    <property type="term" value="F:lysine-tRNA ligase activity"/>
    <property type="evidence" value="ECO:0007669"/>
    <property type="project" value="UniProtKB-UniRule"/>
</dbReference>
<feature type="binding site" evidence="11">
    <location>
        <position position="398"/>
    </location>
    <ligand>
        <name>Mg(2+)</name>
        <dbReference type="ChEBI" id="CHEBI:18420"/>
        <label>1</label>
    </ligand>
</feature>
<dbReference type="SUPFAM" id="SSF55681">
    <property type="entry name" value="Class II aaRS and biotin synthetases"/>
    <property type="match status" value="1"/>
</dbReference>
<dbReference type="InterPro" id="IPR004364">
    <property type="entry name" value="Aa-tRNA-synt_II"/>
</dbReference>
<evidence type="ECO:0000256" key="5">
    <source>
        <dbReference type="ARBA" id="ARBA00022723"/>
    </source>
</evidence>
<evidence type="ECO:0000256" key="1">
    <source>
        <dbReference type="ARBA" id="ARBA00004496"/>
    </source>
</evidence>
<evidence type="ECO:0000256" key="12">
    <source>
        <dbReference type="RuleBase" id="RU000336"/>
    </source>
</evidence>
<evidence type="ECO:0000256" key="13">
    <source>
        <dbReference type="SAM" id="MobiDB-lite"/>
    </source>
</evidence>
<comment type="catalytic activity">
    <reaction evidence="10 11 12">
        <text>tRNA(Lys) + L-lysine + ATP = L-lysyl-tRNA(Lys) + AMP + diphosphate</text>
        <dbReference type="Rhea" id="RHEA:20792"/>
        <dbReference type="Rhea" id="RHEA-COMP:9696"/>
        <dbReference type="Rhea" id="RHEA-COMP:9697"/>
        <dbReference type="ChEBI" id="CHEBI:30616"/>
        <dbReference type="ChEBI" id="CHEBI:32551"/>
        <dbReference type="ChEBI" id="CHEBI:33019"/>
        <dbReference type="ChEBI" id="CHEBI:78442"/>
        <dbReference type="ChEBI" id="CHEBI:78529"/>
        <dbReference type="ChEBI" id="CHEBI:456215"/>
        <dbReference type="EC" id="6.1.1.6"/>
    </reaction>
</comment>
<keyword evidence="11 12" id="KW-0460">Magnesium</keyword>
<dbReference type="GO" id="GO:0000287">
    <property type="term" value="F:magnesium ion binding"/>
    <property type="evidence" value="ECO:0007669"/>
    <property type="project" value="UniProtKB-UniRule"/>
</dbReference>
<dbReference type="GO" id="GO:0005829">
    <property type="term" value="C:cytosol"/>
    <property type="evidence" value="ECO:0007669"/>
    <property type="project" value="TreeGrafter"/>
</dbReference>
<dbReference type="InterPro" id="IPR006195">
    <property type="entry name" value="aa-tRNA-synth_II"/>
</dbReference>
<dbReference type="OrthoDB" id="9802326at2"/>
<accession>A0A511RKP1</accession>
<dbReference type="InterPro" id="IPR018149">
    <property type="entry name" value="Lys-tRNA-synth_II_C"/>
</dbReference>
<evidence type="ECO:0000259" key="14">
    <source>
        <dbReference type="PROSITE" id="PS50862"/>
    </source>
</evidence>
<feature type="binding site" evidence="11">
    <location>
        <position position="405"/>
    </location>
    <ligand>
        <name>Mg(2+)</name>
        <dbReference type="ChEBI" id="CHEBI:18420"/>
        <label>1</label>
    </ligand>
</feature>
<dbReference type="PANTHER" id="PTHR42918:SF15">
    <property type="entry name" value="LYSINE--TRNA LIGASE, CHLOROPLASTIC_MITOCHONDRIAL"/>
    <property type="match status" value="1"/>
</dbReference>
<keyword evidence="8 11" id="KW-0648">Protein biosynthesis</keyword>
<protein>
    <recommendedName>
        <fullName evidence="11">Lysine--tRNA ligase</fullName>
        <ecNumber evidence="11">6.1.1.6</ecNumber>
    </recommendedName>
    <alternativeName>
        <fullName evidence="11">Lysyl-tRNA synthetase</fullName>
        <shortName evidence="11">LysRS</shortName>
    </alternativeName>
</protein>
<dbReference type="CDD" id="cd00775">
    <property type="entry name" value="LysRS_core"/>
    <property type="match status" value="1"/>
</dbReference>
<dbReference type="EMBL" id="BJXN01000004">
    <property type="protein sequence ID" value="GEM89386.1"/>
    <property type="molecule type" value="Genomic_DNA"/>
</dbReference>
<comment type="similarity">
    <text evidence="2 11">Belongs to the class-II aminoacyl-tRNA synthetase family.</text>
</comment>
<comment type="subunit">
    <text evidence="11">Homodimer.</text>
</comment>
<feature type="domain" description="Aminoacyl-transfer RNA synthetases class-II family profile" evidence="14">
    <location>
        <begin position="170"/>
        <end position="486"/>
    </location>
</feature>
<comment type="caution">
    <text evidence="15">The sequence shown here is derived from an EMBL/GenBank/DDBJ whole genome shotgun (WGS) entry which is preliminary data.</text>
</comment>
<name>A0A511RKP1_9DEIN</name>
<evidence type="ECO:0000256" key="7">
    <source>
        <dbReference type="ARBA" id="ARBA00022840"/>
    </source>
</evidence>
<dbReference type="InterPro" id="IPR004365">
    <property type="entry name" value="NA-bd_OB_tRNA"/>
</dbReference>
<dbReference type="AlphaFoldDB" id="A0A511RKP1"/>
<dbReference type="InterPro" id="IPR012340">
    <property type="entry name" value="NA-bd_OB-fold"/>
</dbReference>
<comment type="subcellular location">
    <subcellularLocation>
        <location evidence="1 11">Cytoplasm</location>
    </subcellularLocation>
</comment>
<evidence type="ECO:0000256" key="2">
    <source>
        <dbReference type="ARBA" id="ARBA00008226"/>
    </source>
</evidence>
<feature type="region of interest" description="Disordered" evidence="13">
    <location>
        <begin position="417"/>
        <end position="439"/>
    </location>
</feature>
<comment type="cofactor">
    <cofactor evidence="11 12">
        <name>Mg(2+)</name>
        <dbReference type="ChEBI" id="CHEBI:18420"/>
    </cofactor>
    <text evidence="11 12">Binds 3 Mg(2+) ions per subunit.</text>
</comment>
<dbReference type="InterPro" id="IPR002313">
    <property type="entry name" value="Lys-tRNA-ligase_II"/>
</dbReference>
<dbReference type="GO" id="GO:0000049">
    <property type="term" value="F:tRNA binding"/>
    <property type="evidence" value="ECO:0007669"/>
    <property type="project" value="TreeGrafter"/>
</dbReference>
<dbReference type="InterPro" id="IPR045864">
    <property type="entry name" value="aa-tRNA-synth_II/BPL/LPL"/>
</dbReference>
<keyword evidence="3 11" id="KW-0963">Cytoplasm</keyword>
<dbReference type="EC" id="6.1.1.6" evidence="11"/>
<dbReference type="PROSITE" id="PS50862">
    <property type="entry name" value="AA_TRNA_LIGASE_II"/>
    <property type="match status" value="1"/>
</dbReference>
<evidence type="ECO:0000256" key="11">
    <source>
        <dbReference type="HAMAP-Rule" id="MF_00252"/>
    </source>
</evidence>
<dbReference type="Proteomes" id="UP000321827">
    <property type="component" value="Unassembled WGS sequence"/>
</dbReference>
<dbReference type="GO" id="GO:0006430">
    <property type="term" value="P:lysyl-tRNA aminoacylation"/>
    <property type="evidence" value="ECO:0007669"/>
    <property type="project" value="UniProtKB-UniRule"/>
</dbReference>
<dbReference type="GO" id="GO:0005524">
    <property type="term" value="F:ATP binding"/>
    <property type="evidence" value="ECO:0007669"/>
    <property type="project" value="UniProtKB-UniRule"/>
</dbReference>
<keyword evidence="4 11" id="KW-0436">Ligase</keyword>
<dbReference type="FunFam" id="3.30.930.10:FF:000238">
    <property type="entry name" value="Lysine--tRNA ligase"/>
    <property type="match status" value="1"/>
</dbReference>
<keyword evidence="6 11" id="KW-0547">Nucleotide-binding</keyword>
<dbReference type="NCBIfam" id="TIGR00499">
    <property type="entry name" value="lysS_bact"/>
    <property type="match status" value="1"/>
</dbReference>
<evidence type="ECO:0000256" key="3">
    <source>
        <dbReference type="ARBA" id="ARBA00022490"/>
    </source>
</evidence>
<keyword evidence="7 11" id="KW-0067">ATP-binding</keyword>
<dbReference type="FunFam" id="2.40.50.140:FF:000024">
    <property type="entry name" value="Lysine--tRNA ligase"/>
    <property type="match status" value="1"/>
</dbReference>
<dbReference type="PANTHER" id="PTHR42918">
    <property type="entry name" value="LYSYL-TRNA SYNTHETASE"/>
    <property type="match status" value="1"/>
</dbReference>
<evidence type="ECO:0000256" key="6">
    <source>
        <dbReference type="ARBA" id="ARBA00022741"/>
    </source>
</evidence>
<dbReference type="Pfam" id="PF01336">
    <property type="entry name" value="tRNA_anti-codon"/>
    <property type="match status" value="1"/>
</dbReference>
<evidence type="ECO:0000256" key="9">
    <source>
        <dbReference type="ARBA" id="ARBA00023146"/>
    </source>
</evidence>
<evidence type="ECO:0000313" key="16">
    <source>
        <dbReference type="Proteomes" id="UP000321827"/>
    </source>
</evidence>
<evidence type="ECO:0000256" key="8">
    <source>
        <dbReference type="ARBA" id="ARBA00022917"/>
    </source>
</evidence>
<dbReference type="NCBIfam" id="NF001756">
    <property type="entry name" value="PRK00484.1"/>
    <property type="match status" value="1"/>
</dbReference>
<evidence type="ECO:0000256" key="10">
    <source>
        <dbReference type="ARBA" id="ARBA00048573"/>
    </source>
</evidence>
<keyword evidence="9 11" id="KW-0030">Aminoacyl-tRNA synthetase</keyword>
<proteinExistence type="inferred from homology"/>
<dbReference type="SUPFAM" id="SSF50249">
    <property type="entry name" value="Nucleic acid-binding proteins"/>
    <property type="match status" value="1"/>
</dbReference>
<dbReference type="Gene3D" id="3.30.930.10">
    <property type="entry name" value="Bira Bifunctional Protein, Domain 2"/>
    <property type="match status" value="1"/>
</dbReference>
<evidence type="ECO:0000256" key="4">
    <source>
        <dbReference type="ARBA" id="ARBA00022598"/>
    </source>
</evidence>
<dbReference type="InterPro" id="IPR044136">
    <property type="entry name" value="Lys-tRNA-ligase_II_N"/>
</dbReference>
<dbReference type="Gene3D" id="2.40.50.140">
    <property type="entry name" value="Nucleic acid-binding proteins"/>
    <property type="match status" value="1"/>
</dbReference>
<feature type="binding site" evidence="11">
    <location>
        <position position="405"/>
    </location>
    <ligand>
        <name>Mg(2+)</name>
        <dbReference type="ChEBI" id="CHEBI:18420"/>
        <label>2</label>
    </ligand>
</feature>